<dbReference type="InterPro" id="IPR006751">
    <property type="entry name" value="TAFII55_prot_cons_reg"/>
</dbReference>
<comment type="subcellular location">
    <subcellularLocation>
        <location evidence="1">Nucleus</location>
    </subcellularLocation>
</comment>
<evidence type="ECO:0000256" key="2">
    <source>
        <dbReference type="ARBA" id="ARBA00009368"/>
    </source>
</evidence>
<feature type="compositionally biased region" description="Polar residues" evidence="6">
    <location>
        <begin position="38"/>
        <end position="48"/>
    </location>
</feature>
<evidence type="ECO:0000256" key="6">
    <source>
        <dbReference type="SAM" id="MobiDB-lite"/>
    </source>
</evidence>
<dbReference type="PANTHER" id="PTHR12228:SF0">
    <property type="entry name" value="TATA-BOX BINDING PROTEIN ASSOCIATED FACTOR 7"/>
    <property type="match status" value="1"/>
</dbReference>
<feature type="compositionally biased region" description="Low complexity" evidence="6">
    <location>
        <begin position="19"/>
        <end position="33"/>
    </location>
</feature>
<reference evidence="8 9" key="1">
    <citation type="submission" date="2017-10" db="EMBL/GenBank/DDBJ databases">
        <title>Development of genomic resources for the powdery mildew, Erysiphe pulchra.</title>
        <authorList>
            <person name="Wadl P.A."/>
            <person name="Mack B.M."/>
            <person name="Moore G."/>
            <person name="Beltz S.B."/>
        </authorList>
    </citation>
    <scope>NUCLEOTIDE SEQUENCE [LARGE SCALE GENOMIC DNA]</scope>
    <source>
        <strain evidence="8">Cflorida</strain>
    </source>
</reference>
<feature type="domain" description="TAFII55 protein conserved region" evidence="7">
    <location>
        <begin position="146"/>
        <end position="304"/>
    </location>
</feature>
<gene>
    <name evidence="8" type="ORF">EPUL_001836</name>
</gene>
<proteinExistence type="inferred from homology"/>
<dbReference type="CDD" id="cd08047">
    <property type="entry name" value="TAF7"/>
    <property type="match status" value="1"/>
</dbReference>
<dbReference type="GO" id="GO:0016251">
    <property type="term" value="F:RNA polymerase II general transcription initiation factor activity"/>
    <property type="evidence" value="ECO:0007669"/>
    <property type="project" value="TreeGrafter"/>
</dbReference>
<keyword evidence="4" id="KW-0804">Transcription</keyword>
<dbReference type="GO" id="GO:0005669">
    <property type="term" value="C:transcription factor TFIID complex"/>
    <property type="evidence" value="ECO:0007669"/>
    <property type="project" value="InterPro"/>
</dbReference>
<evidence type="ECO:0000313" key="8">
    <source>
        <dbReference type="EMBL" id="POS86685.1"/>
    </source>
</evidence>
<evidence type="ECO:0000256" key="3">
    <source>
        <dbReference type="ARBA" id="ARBA00023015"/>
    </source>
</evidence>
<sequence>MPDLLIKSNIQRHILGLNTQSTSPTSTPTTPGTRIKIRSSSTPTSNEHPTSKKTKAGRAPKPSAKIIESRKRIKDDSESDGKTTTKIRAPAPKRVKIQVGNRSTSISSKSIVTPAVVFKQKGKPPKRNPGEGYDSEASDREEDPAIEEQFIIRILEATDQCNYIRQIINEKKIGVTRDISLKFLDPDGRRAIFTVRGQMYAATLVDLPCILEAMKSWDRRGWWKSADISQMLLVFSPIKTEAEALSIKLPTTVDPVTHQYSHGLTPPMQYARRRRFRKRLHKTQIEAMEDAVEKLLKEDEKAIYTSYEIVDPETEYTRASEAPSQRSSPPCGDFDEYFGEEYPEDHIAKNEYYNHMSNDQSKFEAPDGDADLALEAELEAAMDEEYDISTPSNNIVTEQNQDSIVEEEDSGDESIDSDDREEHVAGEAEKVNDAEHERQIREAAVRDDIADLEDRITANVAAQATQSNPILRKRLEEGARKLRAELQLKKSAIGDGED</sequence>
<keyword evidence="9" id="KW-1185">Reference proteome</keyword>
<feature type="region of interest" description="Disordered" evidence="6">
    <location>
        <begin position="314"/>
        <end position="338"/>
    </location>
</feature>
<dbReference type="AlphaFoldDB" id="A0A2S4PXD9"/>
<evidence type="ECO:0000313" key="9">
    <source>
        <dbReference type="Proteomes" id="UP000237438"/>
    </source>
</evidence>
<feature type="compositionally biased region" description="Basic and acidic residues" evidence="6">
    <location>
        <begin position="67"/>
        <end position="83"/>
    </location>
</feature>
<dbReference type="InterPro" id="IPR037817">
    <property type="entry name" value="TAF7"/>
</dbReference>
<accession>A0A2S4PXD9</accession>
<dbReference type="Pfam" id="PF04658">
    <property type="entry name" value="TAFII55_N"/>
    <property type="match status" value="1"/>
</dbReference>
<feature type="compositionally biased region" description="Acidic residues" evidence="6">
    <location>
        <begin position="133"/>
        <end position="142"/>
    </location>
</feature>
<protein>
    <recommendedName>
        <fullName evidence="7">TAFII55 protein conserved region domain-containing protein</fullName>
    </recommendedName>
</protein>
<feature type="compositionally biased region" description="Acidic residues" evidence="6">
    <location>
        <begin position="404"/>
        <end position="419"/>
    </location>
</feature>
<name>A0A2S4PXD9_9PEZI</name>
<feature type="compositionally biased region" description="Polar residues" evidence="6">
    <location>
        <begin position="100"/>
        <end position="111"/>
    </location>
</feature>
<keyword evidence="3" id="KW-0805">Transcription regulation</keyword>
<dbReference type="EMBL" id="PEDP01000273">
    <property type="protein sequence ID" value="POS86685.1"/>
    <property type="molecule type" value="Genomic_DNA"/>
</dbReference>
<keyword evidence="5" id="KW-0539">Nucleus</keyword>
<dbReference type="SMART" id="SM01370">
    <property type="entry name" value="TAFII55_N"/>
    <property type="match status" value="1"/>
</dbReference>
<evidence type="ECO:0000256" key="1">
    <source>
        <dbReference type="ARBA" id="ARBA00004123"/>
    </source>
</evidence>
<comment type="similarity">
    <text evidence="2">Belongs to the TAF7 family.</text>
</comment>
<feature type="region of interest" description="Disordered" evidence="6">
    <location>
        <begin position="385"/>
        <end position="436"/>
    </location>
</feature>
<dbReference type="PANTHER" id="PTHR12228">
    <property type="entry name" value="TRANSCRIPTION INITIATION FACTOR TFIID 55 KD SUBUNIT-RELATED"/>
    <property type="match status" value="1"/>
</dbReference>
<feature type="compositionally biased region" description="Basic and acidic residues" evidence="6">
    <location>
        <begin position="420"/>
        <end position="436"/>
    </location>
</feature>
<organism evidence="8 9">
    <name type="scientific">Erysiphe pulchra</name>
    <dbReference type="NCBI Taxonomy" id="225359"/>
    <lineage>
        <taxon>Eukaryota</taxon>
        <taxon>Fungi</taxon>
        <taxon>Dikarya</taxon>
        <taxon>Ascomycota</taxon>
        <taxon>Pezizomycotina</taxon>
        <taxon>Leotiomycetes</taxon>
        <taxon>Erysiphales</taxon>
        <taxon>Erysiphaceae</taxon>
        <taxon>Erysiphe</taxon>
    </lineage>
</organism>
<dbReference type="GO" id="GO:0051123">
    <property type="term" value="P:RNA polymerase II preinitiation complex assembly"/>
    <property type="evidence" value="ECO:0007669"/>
    <property type="project" value="TreeGrafter"/>
</dbReference>
<evidence type="ECO:0000259" key="7">
    <source>
        <dbReference type="SMART" id="SM01370"/>
    </source>
</evidence>
<evidence type="ECO:0000256" key="4">
    <source>
        <dbReference type="ARBA" id="ARBA00023163"/>
    </source>
</evidence>
<feature type="compositionally biased region" description="Polar residues" evidence="6">
    <location>
        <begin position="389"/>
        <end position="401"/>
    </location>
</feature>
<evidence type="ECO:0000256" key="5">
    <source>
        <dbReference type="ARBA" id="ARBA00023242"/>
    </source>
</evidence>
<feature type="region of interest" description="Disordered" evidence="6">
    <location>
        <begin position="15"/>
        <end position="142"/>
    </location>
</feature>
<comment type="caution">
    <text evidence="8">The sequence shown here is derived from an EMBL/GenBank/DDBJ whole genome shotgun (WGS) entry which is preliminary data.</text>
</comment>
<dbReference type="OrthoDB" id="153872at2759"/>
<dbReference type="Proteomes" id="UP000237438">
    <property type="component" value="Unassembled WGS sequence"/>
</dbReference>
<dbReference type="STRING" id="225359.A0A2S4PXD9"/>